<dbReference type="AlphaFoldDB" id="D0C8M4"/>
<accession>D0C8M4</accession>
<dbReference type="Proteomes" id="UP000005740">
    <property type="component" value="Unassembled WGS sequence"/>
</dbReference>
<organism evidence="1 2">
    <name type="scientific">Acinetobacter baumannii (strain ATCC 19606 / DSM 30007 / JCM 6841 / CCUG 19606 / CIP 70.34 / NBRC 109757 / NCIMB 12457 / NCTC 12156 / 81)</name>
    <dbReference type="NCBI Taxonomy" id="575584"/>
    <lineage>
        <taxon>Bacteria</taxon>
        <taxon>Pseudomonadati</taxon>
        <taxon>Pseudomonadota</taxon>
        <taxon>Gammaproteobacteria</taxon>
        <taxon>Moraxellales</taxon>
        <taxon>Moraxellaceae</taxon>
        <taxon>Acinetobacter</taxon>
        <taxon>Acinetobacter calcoaceticus/baumannii complex</taxon>
    </lineage>
</organism>
<dbReference type="BioCyc" id="ABAU575584-HMP:GM69-1110-MONOMER"/>
<dbReference type="EMBL" id="GG704572">
    <property type="protein sequence ID" value="EEX05339.1"/>
    <property type="molecule type" value="Genomic_DNA"/>
</dbReference>
<dbReference type="InterPro" id="IPR009351">
    <property type="entry name" value="AlkZ-like"/>
</dbReference>
<proteinExistence type="predicted"/>
<dbReference type="Pfam" id="PF06224">
    <property type="entry name" value="AlkZ-like"/>
    <property type="match status" value="1"/>
</dbReference>
<name>D0C8M4_ACIB2</name>
<evidence type="ECO:0000313" key="2">
    <source>
        <dbReference type="Proteomes" id="UP000005740"/>
    </source>
</evidence>
<evidence type="ECO:0008006" key="3">
    <source>
        <dbReference type="Google" id="ProtNLM"/>
    </source>
</evidence>
<dbReference type="PANTHER" id="PTHR30528:SF0">
    <property type="entry name" value="CYTOPLASMIC PROTEIN"/>
    <property type="match status" value="1"/>
</dbReference>
<reference evidence="2" key="1">
    <citation type="journal article" date="2012" name="PLoS ONE">
        <title>The success of Acinetobacter species; genetic, metabolic and virulence attributes.</title>
        <authorList>
            <person name="Peleg A.Y."/>
            <person name="de Breij A."/>
            <person name="Adams M.D."/>
            <person name="Cerqueira G.M."/>
            <person name="Mocali S."/>
            <person name="Galardini M."/>
            <person name="Nibbering P.H."/>
            <person name="Earl A.M."/>
            <person name="Ward D.V."/>
            <person name="Paterson D.L."/>
            <person name="Seifert H."/>
            <person name="Dijkshoorn L."/>
        </authorList>
    </citation>
    <scope>NUCLEOTIDE SEQUENCE [LARGE SCALE GENOMIC DNA]</scope>
    <source>
        <strain evidence="2">ATCC 19606 / DSM 30007 / JCM 6841 / CCUG 19606 / CIP 70.34 / NBRC 109757 / NCIMB 12457 / NCTC 12156 / 81</strain>
    </source>
</reference>
<dbReference type="PANTHER" id="PTHR30528">
    <property type="entry name" value="CYTOPLASMIC PROTEIN"/>
    <property type="match status" value="1"/>
</dbReference>
<gene>
    <name evidence="1" type="ORF">HMPREF0010_01104</name>
</gene>
<protein>
    <recommendedName>
        <fullName evidence="3">Winged helix-turn-helix domain-containing protein</fullName>
    </recommendedName>
</protein>
<evidence type="ECO:0000313" key="1">
    <source>
        <dbReference type="EMBL" id="EEX05339.1"/>
    </source>
</evidence>
<sequence length="388" mass="45315">MIFMTSSLKKIALLKQGLGKNSPFAAGRQGTLEAIEHLGYVQIDTISVVERAHHHILWSRVPDYDLSHLNSLVRERQIFEYWYHAASYLPMKDYRYALPAMMSVRKGESRYFNRGDQRLMNEILARVRAEGKIRLRDIDKKNKESLGNWWNTGPGRRAFEQLYMQGDLMICERNGMEKVYDLTERCLPENIDLSLPTLYEYAQYLFNNTLRAHGAFTWKQLVHLKKNDLKETMRVVLKEQIDAGVVSAIKLADGQNLYVDVTAIEQQLDTDFGLKILSPFDNSLIHRDRLTSLFEFDYRIECYVPAAKRVFGYFCLPILYQNELVGRVDCKAHRTVKELEVISLHLEKTVKDKEHFFFELDQELQRFAAFNQCSNVNDKVVKLIRSKL</sequence>